<dbReference type="AlphaFoldDB" id="A0A6J4INU7"/>
<dbReference type="Pfam" id="PF13561">
    <property type="entry name" value="adh_short_C2"/>
    <property type="match status" value="1"/>
</dbReference>
<dbReference type="PANTHER" id="PTHR42879">
    <property type="entry name" value="3-OXOACYL-(ACYL-CARRIER-PROTEIN) REDUCTASE"/>
    <property type="match status" value="1"/>
</dbReference>
<protein>
    <submittedName>
        <fullName evidence="4">Uncharacterized oxidoreductase YohF</fullName>
    </submittedName>
</protein>
<dbReference type="PRINTS" id="PR00080">
    <property type="entry name" value="SDRFAMILY"/>
</dbReference>
<dbReference type="PROSITE" id="PS00061">
    <property type="entry name" value="ADH_SHORT"/>
    <property type="match status" value="1"/>
</dbReference>
<dbReference type="GO" id="GO:0032787">
    <property type="term" value="P:monocarboxylic acid metabolic process"/>
    <property type="evidence" value="ECO:0007669"/>
    <property type="project" value="UniProtKB-ARBA"/>
</dbReference>
<dbReference type="InterPro" id="IPR020904">
    <property type="entry name" value="Sc_DH/Rdtase_CS"/>
</dbReference>
<dbReference type="NCBIfam" id="NF009384">
    <property type="entry name" value="PRK12743.1"/>
    <property type="match status" value="1"/>
</dbReference>
<dbReference type="InterPro" id="IPR002347">
    <property type="entry name" value="SDR_fam"/>
</dbReference>
<sequence>MAGPGGRPEVEAGPGGRPEGEPRVAIVTGSDSGIGKATAVALAEAGYDVGVTWHTDDTGAKGTVEEVRALGRRAEMRRLDLTDLPAAAGVVDELAEALGGLDVLVNNAGTGITEQFLELKLDSWAQVLDVDLTGPMLCAQRAARRMVAAGRGGRIVNVTSVHEHVPLEGSSAYCAAKGGLGLLTKVMALELAEHGILVNAVAPGEISTPMTGQHDVDPRTEDRPDIPLGRPGHAREVAVAIVHLASPEASYTTGASFVVDGGLLLMAAQANR</sequence>
<feature type="region of interest" description="Disordered" evidence="3">
    <location>
        <begin position="1"/>
        <end position="23"/>
    </location>
</feature>
<gene>
    <name evidence="4" type="ORF">AVDCRST_MAG10-2427</name>
</gene>
<dbReference type="FunFam" id="3.40.50.720:FF:000084">
    <property type="entry name" value="Short-chain dehydrogenase reductase"/>
    <property type="match status" value="1"/>
</dbReference>
<dbReference type="EMBL" id="CADCTB010000148">
    <property type="protein sequence ID" value="CAA9254851.1"/>
    <property type="molecule type" value="Genomic_DNA"/>
</dbReference>
<dbReference type="InterPro" id="IPR036291">
    <property type="entry name" value="NAD(P)-bd_dom_sf"/>
</dbReference>
<proteinExistence type="inferred from homology"/>
<dbReference type="GO" id="GO:0016491">
    <property type="term" value="F:oxidoreductase activity"/>
    <property type="evidence" value="ECO:0007669"/>
    <property type="project" value="UniProtKB-KW"/>
</dbReference>
<organism evidence="4">
    <name type="scientific">uncultured Acidimicrobiales bacterium</name>
    <dbReference type="NCBI Taxonomy" id="310071"/>
    <lineage>
        <taxon>Bacteria</taxon>
        <taxon>Bacillati</taxon>
        <taxon>Actinomycetota</taxon>
        <taxon>Acidimicrobiia</taxon>
        <taxon>Acidimicrobiales</taxon>
        <taxon>environmental samples</taxon>
    </lineage>
</organism>
<evidence type="ECO:0000313" key="4">
    <source>
        <dbReference type="EMBL" id="CAA9254851.1"/>
    </source>
</evidence>
<dbReference type="SUPFAM" id="SSF51735">
    <property type="entry name" value="NAD(P)-binding Rossmann-fold domains"/>
    <property type="match status" value="1"/>
</dbReference>
<dbReference type="PRINTS" id="PR00081">
    <property type="entry name" value="GDHRDH"/>
</dbReference>
<comment type="similarity">
    <text evidence="1">Belongs to the short-chain dehydrogenases/reductases (SDR) family.</text>
</comment>
<keyword evidence="2" id="KW-0560">Oxidoreductase</keyword>
<dbReference type="PANTHER" id="PTHR42879:SF2">
    <property type="entry name" value="3-OXOACYL-[ACYL-CARRIER-PROTEIN] REDUCTASE FABG"/>
    <property type="match status" value="1"/>
</dbReference>
<reference evidence="4" key="1">
    <citation type="submission" date="2020-02" db="EMBL/GenBank/DDBJ databases">
        <authorList>
            <person name="Meier V. D."/>
        </authorList>
    </citation>
    <scope>NUCLEOTIDE SEQUENCE</scope>
    <source>
        <strain evidence="4">AVDCRST_MAG10</strain>
    </source>
</reference>
<dbReference type="InterPro" id="IPR050259">
    <property type="entry name" value="SDR"/>
</dbReference>
<evidence type="ECO:0000256" key="1">
    <source>
        <dbReference type="ARBA" id="ARBA00006484"/>
    </source>
</evidence>
<evidence type="ECO:0000256" key="2">
    <source>
        <dbReference type="ARBA" id="ARBA00023002"/>
    </source>
</evidence>
<dbReference type="Gene3D" id="3.40.50.720">
    <property type="entry name" value="NAD(P)-binding Rossmann-like Domain"/>
    <property type="match status" value="1"/>
</dbReference>
<name>A0A6J4INU7_9ACTN</name>
<accession>A0A6J4INU7</accession>
<evidence type="ECO:0000256" key="3">
    <source>
        <dbReference type="SAM" id="MobiDB-lite"/>
    </source>
</evidence>